<dbReference type="Pfam" id="PF07715">
    <property type="entry name" value="Plug"/>
    <property type="match status" value="1"/>
</dbReference>
<evidence type="ECO:0000256" key="4">
    <source>
        <dbReference type="ARBA" id="ARBA00022496"/>
    </source>
</evidence>
<evidence type="ECO:0000256" key="2">
    <source>
        <dbReference type="ARBA" id="ARBA00022448"/>
    </source>
</evidence>
<evidence type="ECO:0000256" key="8">
    <source>
        <dbReference type="ARBA" id="ARBA00023136"/>
    </source>
</evidence>
<accession>A0ABU3GZY1</accession>
<evidence type="ECO:0000256" key="9">
    <source>
        <dbReference type="ARBA" id="ARBA00023237"/>
    </source>
</evidence>
<protein>
    <submittedName>
        <fullName evidence="13">TonB-linked SusC/RagA family outer membrane protein</fullName>
    </submittedName>
</protein>
<keyword evidence="2 10" id="KW-0813">Transport</keyword>
<reference evidence="14" key="1">
    <citation type="submission" date="2023-07" db="EMBL/GenBank/DDBJ databases">
        <title>Functional and genomic diversity of the sorghum phyllosphere microbiome.</title>
        <authorList>
            <person name="Shade A."/>
        </authorList>
    </citation>
    <scope>NUCLEOTIDE SEQUENCE [LARGE SCALE GENOMIC DNA]</scope>
    <source>
        <strain evidence="14">SORGH_AS_0422</strain>
    </source>
</reference>
<dbReference type="InterPro" id="IPR023996">
    <property type="entry name" value="TonB-dep_OMP_SusC/RagA"/>
</dbReference>
<dbReference type="Gene3D" id="2.40.170.20">
    <property type="entry name" value="TonB-dependent receptor, beta-barrel domain"/>
    <property type="match status" value="1"/>
</dbReference>
<proteinExistence type="inferred from homology"/>
<evidence type="ECO:0000259" key="12">
    <source>
        <dbReference type="SMART" id="SM00965"/>
    </source>
</evidence>
<evidence type="ECO:0000313" key="13">
    <source>
        <dbReference type="EMBL" id="MDT3405324.1"/>
    </source>
</evidence>
<dbReference type="Pfam" id="PF00593">
    <property type="entry name" value="TonB_dep_Rec_b-barrel"/>
    <property type="match status" value="1"/>
</dbReference>
<evidence type="ECO:0000256" key="10">
    <source>
        <dbReference type="PROSITE-ProRule" id="PRU01360"/>
    </source>
</evidence>
<feature type="domain" description="Secretin/TonB short N-terminal" evidence="12">
    <location>
        <begin position="67"/>
        <end position="118"/>
    </location>
</feature>
<evidence type="ECO:0000256" key="7">
    <source>
        <dbReference type="ARBA" id="ARBA00023077"/>
    </source>
</evidence>
<evidence type="ECO:0000256" key="11">
    <source>
        <dbReference type="RuleBase" id="RU003357"/>
    </source>
</evidence>
<keyword evidence="6" id="KW-0408">Iron</keyword>
<dbReference type="InterPro" id="IPR023997">
    <property type="entry name" value="TonB-dep_OMP_SusC/RagA_CS"/>
</dbReference>
<dbReference type="InterPro" id="IPR011662">
    <property type="entry name" value="Secretin/TonB_short_N"/>
</dbReference>
<comment type="subcellular location">
    <subcellularLocation>
        <location evidence="1 10">Cell outer membrane</location>
        <topology evidence="1 10">Multi-pass membrane protein</topology>
    </subcellularLocation>
</comment>
<organism evidence="13 14">
    <name type="scientific">Mucilaginibacter terrae</name>
    <dbReference type="NCBI Taxonomy" id="1955052"/>
    <lineage>
        <taxon>Bacteria</taxon>
        <taxon>Pseudomonadati</taxon>
        <taxon>Bacteroidota</taxon>
        <taxon>Sphingobacteriia</taxon>
        <taxon>Sphingobacteriales</taxon>
        <taxon>Sphingobacteriaceae</taxon>
        <taxon>Mucilaginibacter</taxon>
    </lineage>
</organism>
<evidence type="ECO:0000256" key="6">
    <source>
        <dbReference type="ARBA" id="ARBA00023004"/>
    </source>
</evidence>
<evidence type="ECO:0000256" key="5">
    <source>
        <dbReference type="ARBA" id="ARBA00022692"/>
    </source>
</evidence>
<dbReference type="SUPFAM" id="SSF49464">
    <property type="entry name" value="Carboxypeptidase regulatory domain-like"/>
    <property type="match status" value="1"/>
</dbReference>
<dbReference type="InterPro" id="IPR008969">
    <property type="entry name" value="CarboxyPept-like_regulatory"/>
</dbReference>
<evidence type="ECO:0000256" key="1">
    <source>
        <dbReference type="ARBA" id="ARBA00004571"/>
    </source>
</evidence>
<gene>
    <name evidence="13" type="ORF">QE417_004396</name>
</gene>
<evidence type="ECO:0000256" key="3">
    <source>
        <dbReference type="ARBA" id="ARBA00022452"/>
    </source>
</evidence>
<dbReference type="Proteomes" id="UP001258315">
    <property type="component" value="Unassembled WGS sequence"/>
</dbReference>
<comment type="similarity">
    <text evidence="10 11">Belongs to the TonB-dependent receptor family.</text>
</comment>
<dbReference type="InterPro" id="IPR037066">
    <property type="entry name" value="Plug_dom_sf"/>
</dbReference>
<keyword evidence="9 10" id="KW-0998">Cell outer membrane</keyword>
<dbReference type="Pfam" id="PF13715">
    <property type="entry name" value="CarbopepD_reg_2"/>
    <property type="match status" value="1"/>
</dbReference>
<dbReference type="SMART" id="SM00965">
    <property type="entry name" value="STN"/>
    <property type="match status" value="1"/>
</dbReference>
<dbReference type="SUPFAM" id="SSF56935">
    <property type="entry name" value="Porins"/>
    <property type="match status" value="1"/>
</dbReference>
<keyword evidence="14" id="KW-1185">Reference proteome</keyword>
<keyword evidence="8 10" id="KW-0472">Membrane</keyword>
<dbReference type="NCBIfam" id="TIGR04056">
    <property type="entry name" value="OMP_RagA_SusC"/>
    <property type="match status" value="1"/>
</dbReference>
<keyword evidence="3 10" id="KW-1134">Transmembrane beta strand</keyword>
<keyword evidence="7 11" id="KW-0798">TonB box</keyword>
<keyword evidence="4" id="KW-0410">Iron transport</keyword>
<dbReference type="Pfam" id="PF07660">
    <property type="entry name" value="STN"/>
    <property type="match status" value="1"/>
</dbReference>
<dbReference type="Gene3D" id="2.170.130.10">
    <property type="entry name" value="TonB-dependent receptor, plug domain"/>
    <property type="match status" value="1"/>
</dbReference>
<comment type="caution">
    <text evidence="13">The sequence shown here is derived from an EMBL/GenBank/DDBJ whole genome shotgun (WGS) entry which is preliminary data.</text>
</comment>
<dbReference type="NCBIfam" id="TIGR04057">
    <property type="entry name" value="SusC_RagA_signa"/>
    <property type="match status" value="1"/>
</dbReference>
<evidence type="ECO:0000313" key="14">
    <source>
        <dbReference type="Proteomes" id="UP001258315"/>
    </source>
</evidence>
<dbReference type="InterPro" id="IPR000531">
    <property type="entry name" value="Beta-barrel_TonB"/>
</dbReference>
<dbReference type="InterPro" id="IPR039426">
    <property type="entry name" value="TonB-dep_rcpt-like"/>
</dbReference>
<keyword evidence="5 10" id="KW-0812">Transmembrane</keyword>
<keyword evidence="4" id="KW-0406">Ion transport</keyword>
<dbReference type="PROSITE" id="PS52016">
    <property type="entry name" value="TONB_DEPENDENT_REC_3"/>
    <property type="match status" value="1"/>
</dbReference>
<name>A0ABU3GZY1_9SPHI</name>
<dbReference type="EMBL" id="JAVLVU010000001">
    <property type="protein sequence ID" value="MDT3405324.1"/>
    <property type="molecule type" value="Genomic_DNA"/>
</dbReference>
<sequence length="1149" mass="125587">MNFYALSECKPTAFTHKLLRVMRITFLLLITFFVQLSFATHAQTLTIDQGNTSLLKAIKEIQRQSKYQFLYTDEMLKGARPVNLSFKNATLEEVLTSCFEGQPLTYVVKNKTVVLRRRITGSATTDVQAITVKGKVLDNKGQPLAGVTVKIKGASAGTVTDPNGNYSIAVANGTVTLSYSYVGFVTQEIVVENQTTINVILQESVKSIDNVVVIGYGTQKRGDINGAVSSISARDIQNVPQTSIDQMLQGKAAGLTITQNSGAPGSSTSVHIRGITSLSGSNEPLYVIDGVPVSGDATNASTSRTSPLQSINNDQTAVSPLSLINPNDIESVDVLKDASAAAIYGSRASNGVIIITTKRGKNSASKVTYDGWLGFQQPAKYLKMMDLKQYANLQNALGELYGAVRPEFADPSLLGKGTDWQREIFRTAVMQSHQVSISGGKEGTNYYLSGGYLKQDGMVIGSGFNRYSFRSNVNSQVKNWLNVGMTLSGSRTNENVIFSDNNGIIYNALLNAPDIAVLNADGSYAGPPANQVGGAINPVAQALSITNNLIRNKINGNMYADIRLSKDLTLRSELGGDFNFTDNRLFNPTYAWGQYVNTTASLNQLTTQNTFWDWKEYLTYSHTFKSKHAVTALLGHEVQQYTYRGMSAYRQKFFSNDVQTLNLGDAATARNDEFKGSGVLESAYARGIYTYNGKYSITATIRADKSSNFTPENNTGYFPSFAASWRVSDEPFMAKFKTVADNIKLRVGYGQVGNQDVGGYLFGSSLTPSATGLGTGFFFNQIPNPNLTWQTSIQTDLGIDASLFGNRIDLTFDWYNKTSKNFLFQQPLPAYLIGDANYLGGINPPTINGGNLQNKGFEFTIRTQNIRGEDFKWNSTLIFSHYANKVVSLANNSGPLIGEVVNGFLHLPVTRTTVGSAIGEFYGYKVAGIFQNDAQLRGAPVQFGRPINPTQSGTWLGDIQYQDLNNDGKIDQNDQTSLGNPNPKFTYGFTNNFSFKAFDLSIFLNGSYGAKILNVLNRTIGGMSSLYQNQLASVAGFWTPTNTGSNIPAPKGGTDNPNLVISDRYIESGSYLRIQNINLGYNLPAKLINRVSLSRLRVYASVQNLYTFTPYKGYDPEIGSANQNVFQTNIDLGRYPIPRTITFGVNAEF</sequence>
<dbReference type="InterPro" id="IPR012910">
    <property type="entry name" value="Plug_dom"/>
</dbReference>
<dbReference type="InterPro" id="IPR036942">
    <property type="entry name" value="Beta-barrel_TonB_sf"/>
</dbReference>
<dbReference type="Gene3D" id="2.60.40.1120">
    <property type="entry name" value="Carboxypeptidase-like, regulatory domain"/>
    <property type="match status" value="1"/>
</dbReference>
<dbReference type="Gene3D" id="3.55.50.30">
    <property type="match status" value="1"/>
</dbReference>